<dbReference type="Proteomes" id="UP000295680">
    <property type="component" value="Unassembled WGS sequence"/>
</dbReference>
<sequence>MRRIVAVLATTGVAATSLVMGSRMPYAEAAPPSDQLQFTDPDHALGANWRRSTDLVAAGVGDTKGYQIEIARERDAFRWSTLATLAGPNPNGSPWTGYTCLTGSGKYVAAVFVPVQDTNRPEVLQAGALAAVVDVDSGQARMVADDVALSYFSPACGPGDEVLLTRSIGADEQETDLLHVDAAKGQVTSTSRVRKQLTNMVPAKDGTYGVAQGALVKVADSGTLTQVGKLDGRPFAVVANNNGVDLLEQHGDRAVAQRFADGRLSTFADAPLGRLQMLALRGGRTALVGDTGTINPDTVPGLATFPWSGKEIAAISADGDLIAGRVASPQVSQAAKAGPGGLTDELAGRYEVSVRAPRSGATRTGEIVASRAPRLMWTGKADTANPGARIQAVNVDSPTCAVLRNDLHRQVLQPTAPMGEWAADLAVKGALNVQRPADYLRSGLPAYSPQGLFPLPALRGGGTVPAQVLLGIMAQESNFRQATPHARPGDGGNVLVGNYYGLSPAVDKIDYTKADCGYGITQVTDGMRKTDTVFNPTQQAAVAIDYAANIAAGLRILATKWNELYDAGMLLNGGDPRFIENWFFATWTYNSGFHPPGAGDWGVGWLNNPANPRYKPGRNLFLRDTYDDAAHPGFWSYPEKILGWIETPQKTYFGQESYKSAKMFFIVHDPGLFQFCTSVNNCSQSSPCPAENSSCWFHGSSSWANCANTGVCSFEDVTYAPGSGEPPMKAQYPDFADCARPGIPAPELTIVDDIPDSALNIRGCPGDVRGGKFTLRTGGNQSPNAYIAQIDLHSFGAGYKGHMWFTHTYKNDKLPESPDVKPAPYVNQKFQVTGTWSPDLPREGCYQIETWMPSHGAEANVTYVIFPGIRGGVEMPAVEVSIQQTSSDTSKILTRTWLSPGARVMLSNLTNDGDGSKDIVFDQMAFWLKGASTPTDCR</sequence>
<evidence type="ECO:0008006" key="3">
    <source>
        <dbReference type="Google" id="ProtNLM"/>
    </source>
</evidence>
<comment type="caution">
    <text evidence="1">The sequence shown here is derived from an EMBL/GenBank/DDBJ whole genome shotgun (WGS) entry which is preliminary data.</text>
</comment>
<protein>
    <recommendedName>
        <fullName evidence="3">Transglycosylase SLT domain-containing protein</fullName>
    </recommendedName>
</protein>
<name>A0A4R2JWA3_9PSEU</name>
<accession>A0A4R2JWA3</accession>
<dbReference type="InterPro" id="IPR023346">
    <property type="entry name" value="Lysozyme-like_dom_sf"/>
</dbReference>
<evidence type="ECO:0000313" key="2">
    <source>
        <dbReference type="Proteomes" id="UP000295680"/>
    </source>
</evidence>
<proteinExistence type="predicted"/>
<dbReference type="EMBL" id="SLWS01000001">
    <property type="protein sequence ID" value="TCO64733.1"/>
    <property type="molecule type" value="Genomic_DNA"/>
</dbReference>
<keyword evidence="2" id="KW-1185">Reference proteome</keyword>
<gene>
    <name evidence="1" type="ORF">EV192_101515</name>
</gene>
<organism evidence="1 2">
    <name type="scientific">Actinocrispum wychmicini</name>
    <dbReference type="NCBI Taxonomy" id="1213861"/>
    <lineage>
        <taxon>Bacteria</taxon>
        <taxon>Bacillati</taxon>
        <taxon>Actinomycetota</taxon>
        <taxon>Actinomycetes</taxon>
        <taxon>Pseudonocardiales</taxon>
        <taxon>Pseudonocardiaceae</taxon>
        <taxon>Actinocrispum</taxon>
    </lineage>
</organism>
<dbReference type="SUPFAM" id="SSF53955">
    <property type="entry name" value="Lysozyme-like"/>
    <property type="match status" value="1"/>
</dbReference>
<reference evidence="1 2" key="1">
    <citation type="submission" date="2019-03" db="EMBL/GenBank/DDBJ databases">
        <title>Genomic Encyclopedia of Type Strains, Phase IV (KMG-IV): sequencing the most valuable type-strain genomes for metagenomic binning, comparative biology and taxonomic classification.</title>
        <authorList>
            <person name="Goeker M."/>
        </authorList>
    </citation>
    <scope>NUCLEOTIDE SEQUENCE [LARGE SCALE GENOMIC DNA]</scope>
    <source>
        <strain evidence="1 2">DSM 45934</strain>
    </source>
</reference>
<dbReference type="AlphaFoldDB" id="A0A4R2JWA3"/>
<evidence type="ECO:0000313" key="1">
    <source>
        <dbReference type="EMBL" id="TCO64733.1"/>
    </source>
</evidence>